<dbReference type="RefSeq" id="WP_027952668.1">
    <property type="nucleotide sequence ID" value="NZ_JADU01000027.1"/>
</dbReference>
<gene>
    <name evidence="2" type="ORF">ACFFK8_01750</name>
</gene>
<proteinExistence type="predicted"/>
<evidence type="ECO:0000313" key="2">
    <source>
        <dbReference type="EMBL" id="MFB9896579.1"/>
    </source>
</evidence>
<sequence length="293" mass="30738">MNSIFRTGLAALLALSSQCLAVAEHTNTFAGSVFAAAGSMPSESVTSVNGIAAFCALPDGTEATLYLAPDARARVTCVAGGQVYLRDASGSLCLEGLPQTSAMAYNQHWAGFLTGRKTSTGSMPVFKGTEHTNLTRLAMAEPVTEPNVEPVTVTAGKLSGHLSNWVTVRSLVFQDSETGQDATGRVHVVNALNTAGYETPAAGSSWQVSGIVVGTAAGTHLLCPIANEAMARRGNPDWTQFTFYPAMTTGTGIRPAATVQPLPETVYDLAGRRVGTARMNKGIYIVKGKKYVY</sequence>
<name>A0ABV5ZGS1_9BACT</name>
<keyword evidence="3" id="KW-1185">Reference proteome</keyword>
<reference evidence="2 3" key="1">
    <citation type="submission" date="2024-09" db="EMBL/GenBank/DDBJ databases">
        <authorList>
            <person name="Sun Q."/>
            <person name="Mori K."/>
        </authorList>
    </citation>
    <scope>NUCLEOTIDE SEQUENCE [LARGE SCALE GENOMIC DNA]</scope>
    <source>
        <strain evidence="2 3">ATCC 51272</strain>
    </source>
</reference>
<evidence type="ECO:0000256" key="1">
    <source>
        <dbReference type="SAM" id="SignalP"/>
    </source>
</evidence>
<dbReference type="Proteomes" id="UP001589688">
    <property type="component" value="Unassembled WGS sequence"/>
</dbReference>
<keyword evidence="1" id="KW-0732">Signal</keyword>
<organism evidence="2 3">
    <name type="scientific">Hallella seregens ATCC 51272</name>
    <dbReference type="NCBI Taxonomy" id="1336250"/>
    <lineage>
        <taxon>Bacteria</taxon>
        <taxon>Pseudomonadati</taxon>
        <taxon>Bacteroidota</taxon>
        <taxon>Bacteroidia</taxon>
        <taxon>Bacteroidales</taxon>
        <taxon>Prevotellaceae</taxon>
        <taxon>Hallella</taxon>
    </lineage>
</organism>
<dbReference type="EMBL" id="JBHLZF010000001">
    <property type="protein sequence ID" value="MFB9896579.1"/>
    <property type="molecule type" value="Genomic_DNA"/>
</dbReference>
<comment type="caution">
    <text evidence="2">The sequence shown here is derived from an EMBL/GenBank/DDBJ whole genome shotgun (WGS) entry which is preliminary data.</text>
</comment>
<feature type="chain" id="PRO_5046555249" evidence="1">
    <location>
        <begin position="22"/>
        <end position="293"/>
    </location>
</feature>
<evidence type="ECO:0000313" key="3">
    <source>
        <dbReference type="Proteomes" id="UP001589688"/>
    </source>
</evidence>
<feature type="signal peptide" evidence="1">
    <location>
        <begin position="1"/>
        <end position="21"/>
    </location>
</feature>
<protein>
    <submittedName>
        <fullName evidence="2">Uncharacterized protein</fullName>
    </submittedName>
</protein>
<accession>A0ABV5ZGS1</accession>